<dbReference type="EMBL" id="LVXZ01000188">
    <property type="protein sequence ID" value="OAP87724.1"/>
    <property type="molecule type" value="Genomic_DNA"/>
</dbReference>
<comment type="caution">
    <text evidence="1">The sequence shown here is derived from an EMBL/GenBank/DDBJ whole genome shotgun (WGS) entry which is preliminary data.</text>
</comment>
<sequence length="90" mass="10270">MDIHPAITHTQDLPTQLKWVTISRIILLLWGYLSNGSLLGINGNFHYYLQILILVARNRQGNYPLVQPTPDSMSGKDDRCVWIEACNSLF</sequence>
<evidence type="ECO:0000313" key="2">
    <source>
        <dbReference type="Proteomes" id="UP000078302"/>
    </source>
</evidence>
<protein>
    <submittedName>
        <fullName evidence="1">Uncharacterized protein</fullName>
    </submittedName>
</protein>
<name>A0A179B9M5_ACIFR</name>
<evidence type="ECO:0000313" key="1">
    <source>
        <dbReference type="EMBL" id="OAP87724.1"/>
    </source>
</evidence>
<accession>A0A179B9M5</accession>
<reference evidence="1 2" key="1">
    <citation type="submission" date="2016-04" db="EMBL/GenBank/DDBJ databases">
        <title>Acidithiobacillus ferrooxidans genome sequencing and assembly.</title>
        <authorList>
            <person name="Zhou Z."/>
        </authorList>
    </citation>
    <scope>NUCLEOTIDE SEQUENCE [LARGE SCALE GENOMIC DNA]</scope>
    <source>
        <strain evidence="1 2">BY0502</strain>
    </source>
</reference>
<organism evidence="1 2">
    <name type="scientific">Acidithiobacillus ferrooxidans</name>
    <name type="common">Thiobacillus ferrooxidans</name>
    <dbReference type="NCBI Taxonomy" id="920"/>
    <lineage>
        <taxon>Bacteria</taxon>
        <taxon>Pseudomonadati</taxon>
        <taxon>Pseudomonadota</taxon>
        <taxon>Acidithiobacillia</taxon>
        <taxon>Acidithiobacillales</taxon>
        <taxon>Acidithiobacillaceae</taxon>
        <taxon>Acidithiobacillus</taxon>
    </lineage>
</organism>
<dbReference type="AlphaFoldDB" id="A0A179B9M5"/>
<gene>
    <name evidence="1" type="ORF">A4H96_12370</name>
</gene>
<keyword evidence="2" id="KW-1185">Reference proteome</keyword>
<proteinExistence type="predicted"/>
<dbReference type="Proteomes" id="UP000078302">
    <property type="component" value="Unassembled WGS sequence"/>
</dbReference>